<evidence type="ECO:0000313" key="3">
    <source>
        <dbReference type="Proteomes" id="UP000286581"/>
    </source>
</evidence>
<dbReference type="PANTHER" id="PTHR23308">
    <property type="entry name" value="NUCLEAR INHIBITOR OF PROTEIN PHOSPHATASE-1"/>
    <property type="match status" value="1"/>
</dbReference>
<dbReference type="Pfam" id="PF00498">
    <property type="entry name" value="FHA"/>
    <property type="match status" value="1"/>
</dbReference>
<dbReference type="InterPro" id="IPR000253">
    <property type="entry name" value="FHA_dom"/>
</dbReference>
<gene>
    <name evidence="2" type="ORF">DWV78_03450</name>
</gene>
<protein>
    <submittedName>
        <fullName evidence="2">FHA domain-containing protein</fullName>
    </submittedName>
</protein>
<reference evidence="2 3" key="1">
    <citation type="submission" date="2018-08" db="EMBL/GenBank/DDBJ databases">
        <title>A genome reference for cultivated species of the human gut microbiota.</title>
        <authorList>
            <person name="Zou Y."/>
            <person name="Xue W."/>
            <person name="Luo G."/>
        </authorList>
    </citation>
    <scope>NUCLEOTIDE SEQUENCE [LARGE SCALE GENOMIC DNA]</scope>
    <source>
        <strain evidence="2 3">AF12-8</strain>
    </source>
</reference>
<comment type="caution">
    <text evidence="2">The sequence shown here is derived from an EMBL/GenBank/DDBJ whole genome shotgun (WGS) entry which is preliminary data.</text>
</comment>
<name>A0A413BK28_9FIRM</name>
<proteinExistence type="predicted"/>
<feature type="domain" description="FHA" evidence="1">
    <location>
        <begin position="275"/>
        <end position="326"/>
    </location>
</feature>
<dbReference type="CDD" id="cd00060">
    <property type="entry name" value="FHA"/>
    <property type="match status" value="1"/>
</dbReference>
<evidence type="ECO:0000259" key="1">
    <source>
        <dbReference type="PROSITE" id="PS50006"/>
    </source>
</evidence>
<evidence type="ECO:0000313" key="2">
    <source>
        <dbReference type="EMBL" id="RGW40931.1"/>
    </source>
</evidence>
<organism evidence="2 3">
    <name type="scientific">Agathobacter rectalis</name>
    <dbReference type="NCBI Taxonomy" id="39491"/>
    <lineage>
        <taxon>Bacteria</taxon>
        <taxon>Bacillati</taxon>
        <taxon>Bacillota</taxon>
        <taxon>Clostridia</taxon>
        <taxon>Lachnospirales</taxon>
        <taxon>Lachnospiraceae</taxon>
        <taxon>Agathobacter</taxon>
    </lineage>
</organism>
<dbReference type="EMBL" id="QSAE01000006">
    <property type="protein sequence ID" value="RGW40931.1"/>
    <property type="molecule type" value="Genomic_DNA"/>
</dbReference>
<dbReference type="SMART" id="SM00240">
    <property type="entry name" value="FHA"/>
    <property type="match status" value="1"/>
</dbReference>
<accession>A0A413BK28</accession>
<dbReference type="Gene3D" id="2.60.200.20">
    <property type="match status" value="1"/>
</dbReference>
<dbReference type="InterPro" id="IPR050923">
    <property type="entry name" value="Cell_Proc_Reg/RNA_Proc"/>
</dbReference>
<dbReference type="Proteomes" id="UP000286581">
    <property type="component" value="Unassembled WGS sequence"/>
</dbReference>
<dbReference type="InterPro" id="IPR008984">
    <property type="entry name" value="SMAD_FHA_dom_sf"/>
</dbReference>
<dbReference type="PROSITE" id="PS50006">
    <property type="entry name" value="FHA_DOMAIN"/>
    <property type="match status" value="1"/>
</dbReference>
<dbReference type="AlphaFoldDB" id="A0A413BK28"/>
<sequence>MSKLKVSIKKSTVTAMMKAGRKERINETELSQLARIKPCGIMHVTKTKKDSVIYTCPANINLTDRLKKAISKYDFFFMIEQIVIMVEDVYNNGLNVNSVRFNMDDVYINEMTKEMYFIYFPIVGGQESADIVGFIENIIYTMTPVINEDTNYISRFMYYVRSFHGFNGNAIEKYISREERAVVNVLKNKAVTMQQTMQQQIMQQQTMQQQTMQQQTMQQQIMQQVMQGSMDGTTVLSDDGISVQQIQQMQPVNYHFASLTRQVTGEKIELGKPSFVLGKNPEKSDYAVADNTNISRVHAVITTRNGRYYVMDQNSTNGTFINGRIIKAGQETEILPGDCLMLANEEFIFNE</sequence>
<dbReference type="SUPFAM" id="SSF49879">
    <property type="entry name" value="SMAD/FHA domain"/>
    <property type="match status" value="1"/>
</dbReference>